<keyword evidence="4" id="KW-0808">Transferase</keyword>
<dbReference type="GO" id="GO:0043527">
    <property type="term" value="C:tRNA methyltransferase complex"/>
    <property type="evidence" value="ECO:0007669"/>
    <property type="project" value="TreeGrafter"/>
</dbReference>
<sequence length="161" mass="18407">MSDTLSKRKQYREAKEETRKVLKHARFEDGPEVSLPKKRFYRQRAHSNPFSDHKLEYPKSPESMDWSKYYPGFVDSETGKLDRQVEIADIGCGFGGLLVDLAPHFPDKLILAEKTQGAHHHDNTAERVCVCVARGRNRVYHHRRQGPARLDGQPSGRAPAI</sequence>
<feature type="region of interest" description="Disordered" evidence="7">
    <location>
        <begin position="1"/>
        <end position="23"/>
    </location>
</feature>
<evidence type="ECO:0000256" key="2">
    <source>
        <dbReference type="ARBA" id="ARBA00011977"/>
    </source>
</evidence>
<feature type="compositionally biased region" description="Basic and acidic residues" evidence="7">
    <location>
        <begin position="11"/>
        <end position="23"/>
    </location>
</feature>
<evidence type="ECO:0000313" key="8">
    <source>
        <dbReference type="EMBL" id="KAG7728613.1"/>
    </source>
</evidence>
<dbReference type="InterPro" id="IPR029063">
    <property type="entry name" value="SAM-dependent_MTases_sf"/>
</dbReference>
<dbReference type="InterPro" id="IPR003358">
    <property type="entry name" value="tRNA_(Gua-N-7)_MeTrfase_Trmb"/>
</dbReference>
<evidence type="ECO:0000256" key="1">
    <source>
        <dbReference type="ARBA" id="ARBA00000142"/>
    </source>
</evidence>
<evidence type="ECO:0000256" key="5">
    <source>
        <dbReference type="ARBA" id="ARBA00022691"/>
    </source>
</evidence>
<feature type="region of interest" description="Disordered" evidence="7">
    <location>
        <begin position="142"/>
        <end position="161"/>
    </location>
</feature>
<dbReference type="Proteomes" id="UP000738402">
    <property type="component" value="Unassembled WGS sequence"/>
</dbReference>
<comment type="catalytic activity">
    <reaction evidence="1">
        <text>guanosine(46) in tRNA + S-adenosyl-L-methionine = N(7)-methylguanosine(46) in tRNA + S-adenosyl-L-homocysteine</text>
        <dbReference type="Rhea" id="RHEA:42708"/>
        <dbReference type="Rhea" id="RHEA-COMP:10188"/>
        <dbReference type="Rhea" id="RHEA-COMP:10189"/>
        <dbReference type="ChEBI" id="CHEBI:57856"/>
        <dbReference type="ChEBI" id="CHEBI:59789"/>
        <dbReference type="ChEBI" id="CHEBI:74269"/>
        <dbReference type="ChEBI" id="CHEBI:74480"/>
        <dbReference type="EC" id="2.1.1.33"/>
    </reaction>
</comment>
<evidence type="ECO:0000256" key="7">
    <source>
        <dbReference type="SAM" id="MobiDB-lite"/>
    </source>
</evidence>
<dbReference type="PANTHER" id="PTHR23417">
    <property type="entry name" value="3-DEOXY-D-MANNO-OCTULOSONIC-ACID TRANSFERASE/TRNA GUANINE-N 7 - -METHYLTRANSFERASE"/>
    <property type="match status" value="1"/>
</dbReference>
<keyword evidence="5" id="KW-0949">S-adenosyl-L-methionine</keyword>
<proteinExistence type="predicted"/>
<dbReference type="EC" id="2.1.1.33" evidence="2"/>
<evidence type="ECO:0000256" key="3">
    <source>
        <dbReference type="ARBA" id="ARBA00022603"/>
    </source>
</evidence>
<dbReference type="GO" id="GO:0008176">
    <property type="term" value="F:tRNA (guanine(46)-N7)-methyltransferase activity"/>
    <property type="evidence" value="ECO:0007669"/>
    <property type="project" value="UniProtKB-EC"/>
</dbReference>
<keyword evidence="6" id="KW-0819">tRNA processing</keyword>
<dbReference type="EMBL" id="JAHLUH010000004">
    <property type="protein sequence ID" value="KAG7728613.1"/>
    <property type="molecule type" value="Genomic_DNA"/>
</dbReference>
<keyword evidence="3" id="KW-0489">Methyltransferase</keyword>
<evidence type="ECO:0000256" key="4">
    <source>
        <dbReference type="ARBA" id="ARBA00022679"/>
    </source>
</evidence>
<dbReference type="PROSITE" id="PS51625">
    <property type="entry name" value="SAM_MT_TRMB"/>
    <property type="match status" value="1"/>
</dbReference>
<evidence type="ECO:0000313" key="9">
    <source>
        <dbReference type="Proteomes" id="UP000738402"/>
    </source>
</evidence>
<dbReference type="AlphaFoldDB" id="A0AAN6D6X8"/>
<evidence type="ECO:0000256" key="6">
    <source>
        <dbReference type="ARBA" id="ARBA00022694"/>
    </source>
</evidence>
<accession>A0AAN6D6X8</accession>
<comment type="caution">
    <text evidence="8">The sequence shown here is derived from an EMBL/GenBank/DDBJ whole genome shotgun (WGS) entry which is preliminary data.</text>
</comment>
<reference evidence="8" key="1">
    <citation type="journal article" date="2021" name="G3 (Bethesda)">
        <title>Genomic diversity, chromosomal rearrangements, and interspecies hybridization in the ogataea polymorpha species complex.</title>
        <authorList>
            <person name="Hanson S.J."/>
            <person name="Cinneide E.O."/>
            <person name="Salzberg L.I."/>
            <person name="Wolfe K.H."/>
            <person name="McGowan J."/>
            <person name="Fitzpatrick D.A."/>
            <person name="Matlin K."/>
        </authorList>
    </citation>
    <scope>NUCLEOTIDE SEQUENCE</scope>
    <source>
        <strain evidence="8">83-405-1</strain>
    </source>
</reference>
<gene>
    <name evidence="8" type="ORF">KL933_001846</name>
</gene>
<protein>
    <recommendedName>
        <fullName evidence="2">tRNA (guanine(46)-N(7))-methyltransferase</fullName>
        <ecNumber evidence="2">2.1.1.33</ecNumber>
    </recommendedName>
</protein>
<dbReference type="Gene3D" id="3.40.50.150">
    <property type="entry name" value="Vaccinia Virus protein VP39"/>
    <property type="match status" value="1"/>
</dbReference>
<dbReference type="SUPFAM" id="SSF53335">
    <property type="entry name" value="S-adenosyl-L-methionine-dependent methyltransferases"/>
    <property type="match status" value="1"/>
</dbReference>
<name>A0AAN6D6X8_9ASCO</name>
<dbReference type="PANTHER" id="PTHR23417:SF16">
    <property type="entry name" value="TRNA (GUANINE-N(7)-)-METHYLTRANSFERASE"/>
    <property type="match status" value="1"/>
</dbReference>
<organism evidence="8 9">
    <name type="scientific">Ogataea haglerorum</name>
    <dbReference type="NCBI Taxonomy" id="1937702"/>
    <lineage>
        <taxon>Eukaryota</taxon>
        <taxon>Fungi</taxon>
        <taxon>Dikarya</taxon>
        <taxon>Ascomycota</taxon>
        <taxon>Saccharomycotina</taxon>
        <taxon>Pichiomycetes</taxon>
        <taxon>Pichiales</taxon>
        <taxon>Pichiaceae</taxon>
        <taxon>Ogataea</taxon>
    </lineage>
</organism>